<feature type="domain" description="GST C-terminal" evidence="3">
    <location>
        <begin position="101"/>
        <end position="224"/>
    </location>
</feature>
<dbReference type="InterPro" id="IPR040079">
    <property type="entry name" value="Glutathione_S-Trfase"/>
</dbReference>
<evidence type="ECO:0000256" key="1">
    <source>
        <dbReference type="ARBA" id="ARBA00010007"/>
    </source>
</evidence>
<dbReference type="GO" id="GO:0016034">
    <property type="term" value="F:maleylacetoacetate isomerase activity"/>
    <property type="evidence" value="ECO:0007669"/>
    <property type="project" value="TreeGrafter"/>
</dbReference>
<dbReference type="InterPro" id="IPR036249">
    <property type="entry name" value="Thioredoxin-like_sf"/>
</dbReference>
<dbReference type="GO" id="GO:0004364">
    <property type="term" value="F:glutathione transferase activity"/>
    <property type="evidence" value="ECO:0007669"/>
    <property type="project" value="TreeGrafter"/>
</dbReference>
<dbReference type="AlphaFoldDB" id="A0A0D2EDJ5"/>
<dbReference type="PANTHER" id="PTHR42673">
    <property type="entry name" value="MALEYLACETOACETATE ISOMERASE"/>
    <property type="match status" value="1"/>
</dbReference>
<dbReference type="InterPro" id="IPR010987">
    <property type="entry name" value="Glutathione-S-Trfase_C-like"/>
</dbReference>
<comment type="similarity">
    <text evidence="1">Belongs to the GST superfamily. Zeta family.</text>
</comment>
<evidence type="ECO:0000259" key="2">
    <source>
        <dbReference type="PROSITE" id="PS50404"/>
    </source>
</evidence>
<dbReference type="GO" id="GO:0005739">
    <property type="term" value="C:mitochondrion"/>
    <property type="evidence" value="ECO:0007669"/>
    <property type="project" value="TreeGrafter"/>
</dbReference>
<protein>
    <submittedName>
        <fullName evidence="4">Maleylacetoacetate isomerase</fullName>
    </submittedName>
</protein>
<dbReference type="InterPro" id="IPR004046">
    <property type="entry name" value="GST_C"/>
</dbReference>
<dbReference type="EMBL" id="KN847333">
    <property type="protein sequence ID" value="KIW45984.1"/>
    <property type="molecule type" value="Genomic_DNA"/>
</dbReference>
<dbReference type="CDD" id="cd03191">
    <property type="entry name" value="GST_C_Zeta"/>
    <property type="match status" value="1"/>
</dbReference>
<dbReference type="SUPFAM" id="SSF47616">
    <property type="entry name" value="GST C-terminal domain-like"/>
    <property type="match status" value="1"/>
</dbReference>
<dbReference type="InterPro" id="IPR036282">
    <property type="entry name" value="Glutathione-S-Trfase_C_sf"/>
</dbReference>
<reference evidence="4 5" key="1">
    <citation type="submission" date="2015-01" db="EMBL/GenBank/DDBJ databases">
        <title>The Genome Sequence of Exophiala oligosperma CBS72588.</title>
        <authorList>
            <consortium name="The Broad Institute Genomics Platform"/>
            <person name="Cuomo C."/>
            <person name="de Hoog S."/>
            <person name="Gorbushina A."/>
            <person name="Stielow B."/>
            <person name="Teixiera M."/>
            <person name="Abouelleil A."/>
            <person name="Chapman S.B."/>
            <person name="Priest M."/>
            <person name="Young S.K."/>
            <person name="Wortman J."/>
            <person name="Nusbaum C."/>
            <person name="Birren B."/>
        </authorList>
    </citation>
    <scope>NUCLEOTIDE SEQUENCE [LARGE SCALE GENOMIC DNA]</scope>
    <source>
        <strain evidence="4 5">CBS 72588</strain>
    </source>
</reference>
<organism evidence="4 5">
    <name type="scientific">Exophiala oligosperma</name>
    <dbReference type="NCBI Taxonomy" id="215243"/>
    <lineage>
        <taxon>Eukaryota</taxon>
        <taxon>Fungi</taxon>
        <taxon>Dikarya</taxon>
        <taxon>Ascomycota</taxon>
        <taxon>Pezizomycotina</taxon>
        <taxon>Eurotiomycetes</taxon>
        <taxon>Chaetothyriomycetidae</taxon>
        <taxon>Chaetothyriales</taxon>
        <taxon>Herpotrichiellaceae</taxon>
        <taxon>Exophiala</taxon>
    </lineage>
</organism>
<sequence length="230" mass="26333">MAEQYQYTLYTYFRSSCSARIRIAALLKGISLDYKFIHLVKGEQLTREYKTHNPSASVPTLIVTDVKSGKTAATIRQSPAILEYFEEARPDLPRLLPPPDDPVGRARVRELFDIIACDIQPVTNLRVLNFIKPLDVEAKDWQRHFMSLGLRAYEELLKQYSGKYSVGDEVSMADCALTPAIDNALRFGVDVKTEFPQTWKVWENLKVIEAFQKGRWNCQDDTPDELKGKE</sequence>
<name>A0A0D2EDJ5_9EURO</name>
<dbReference type="NCBIfam" id="TIGR01262">
    <property type="entry name" value="maiA"/>
    <property type="match status" value="1"/>
</dbReference>
<dbReference type="SUPFAM" id="SSF52833">
    <property type="entry name" value="Thioredoxin-like"/>
    <property type="match status" value="1"/>
</dbReference>
<dbReference type="SFLD" id="SFLDS00019">
    <property type="entry name" value="Glutathione_Transferase_(cytos"/>
    <property type="match status" value="1"/>
</dbReference>
<gene>
    <name evidence="4" type="ORF">PV06_01680</name>
</gene>
<dbReference type="PROSITE" id="PS50404">
    <property type="entry name" value="GST_NTER"/>
    <property type="match status" value="1"/>
</dbReference>
<dbReference type="PANTHER" id="PTHR42673:SF4">
    <property type="entry name" value="MALEYLACETOACETATE ISOMERASE"/>
    <property type="match status" value="1"/>
</dbReference>
<dbReference type="SFLD" id="SFLDG00358">
    <property type="entry name" value="Main_(cytGST)"/>
    <property type="match status" value="1"/>
</dbReference>
<dbReference type="Pfam" id="PF13409">
    <property type="entry name" value="GST_N_2"/>
    <property type="match status" value="1"/>
</dbReference>
<evidence type="ECO:0000259" key="3">
    <source>
        <dbReference type="PROSITE" id="PS50405"/>
    </source>
</evidence>
<evidence type="ECO:0000313" key="4">
    <source>
        <dbReference type="EMBL" id="KIW45984.1"/>
    </source>
</evidence>
<dbReference type="GeneID" id="27353754"/>
<dbReference type="RefSeq" id="XP_016266200.1">
    <property type="nucleotide sequence ID" value="XM_016402303.1"/>
</dbReference>
<dbReference type="Pfam" id="PF00043">
    <property type="entry name" value="GST_C"/>
    <property type="match status" value="1"/>
</dbReference>
<dbReference type="OrthoDB" id="202840at2759"/>
<dbReference type="InterPro" id="IPR004045">
    <property type="entry name" value="Glutathione_S-Trfase_N"/>
</dbReference>
<dbReference type="Gene3D" id="1.20.1050.10">
    <property type="match status" value="1"/>
</dbReference>
<dbReference type="VEuPathDB" id="FungiDB:PV06_01680"/>
<dbReference type="PROSITE" id="PS50405">
    <property type="entry name" value="GST_CTER"/>
    <property type="match status" value="1"/>
</dbReference>
<dbReference type="Proteomes" id="UP000053342">
    <property type="component" value="Unassembled WGS sequence"/>
</dbReference>
<dbReference type="Gene3D" id="3.40.30.10">
    <property type="entry name" value="Glutaredoxin"/>
    <property type="match status" value="1"/>
</dbReference>
<keyword evidence="5" id="KW-1185">Reference proteome</keyword>
<dbReference type="InterPro" id="IPR005955">
    <property type="entry name" value="GST_Zeta"/>
</dbReference>
<evidence type="ECO:0000313" key="5">
    <source>
        <dbReference type="Proteomes" id="UP000053342"/>
    </source>
</evidence>
<dbReference type="GO" id="GO:0006749">
    <property type="term" value="P:glutathione metabolic process"/>
    <property type="evidence" value="ECO:0007669"/>
    <property type="project" value="TreeGrafter"/>
</dbReference>
<dbReference type="HOGENOM" id="CLU_011226_20_0_1"/>
<feature type="domain" description="GST N-terminal" evidence="2">
    <location>
        <begin position="5"/>
        <end position="93"/>
    </location>
</feature>
<accession>A0A0D2EDJ5</accession>
<dbReference type="FunFam" id="1.20.1050.10:FF:000010">
    <property type="entry name" value="Maleylacetoacetate isomerase isoform 1"/>
    <property type="match status" value="1"/>
</dbReference>
<dbReference type="InterPro" id="IPR034330">
    <property type="entry name" value="GST_Zeta_C"/>
</dbReference>
<keyword evidence="4" id="KW-0413">Isomerase</keyword>
<proteinExistence type="inferred from homology"/>
<dbReference type="GO" id="GO:0006559">
    <property type="term" value="P:L-phenylalanine catabolic process"/>
    <property type="evidence" value="ECO:0007669"/>
    <property type="project" value="TreeGrafter"/>
</dbReference>
<dbReference type="STRING" id="215243.A0A0D2EDJ5"/>